<protein>
    <recommendedName>
        <fullName evidence="3">FAD-binding PCMH-type domain-containing protein</fullName>
    </recommendedName>
</protein>
<dbReference type="AlphaFoldDB" id="A0A0G4FRP3"/>
<dbReference type="PROSITE" id="PS51387">
    <property type="entry name" value="FAD_PCMH"/>
    <property type="match status" value="1"/>
</dbReference>
<dbReference type="GO" id="GO:0016020">
    <property type="term" value="C:membrane"/>
    <property type="evidence" value="ECO:0007669"/>
    <property type="project" value="InterPro"/>
</dbReference>
<dbReference type="Gene3D" id="1.10.45.10">
    <property type="entry name" value="Vanillyl-alcohol Oxidase, Chain A, domain 4"/>
    <property type="match status" value="1"/>
</dbReference>
<feature type="transmembrane region" description="Helical" evidence="2">
    <location>
        <begin position="12"/>
        <end position="29"/>
    </location>
</feature>
<dbReference type="Gene3D" id="3.30.43.10">
    <property type="entry name" value="Uridine Diphospho-n-acetylenolpyruvylglucosamine Reductase, domain 2"/>
    <property type="match status" value="1"/>
</dbReference>
<keyword evidence="2" id="KW-0812">Transmembrane</keyword>
<dbReference type="PANTHER" id="PTHR43762:SF1">
    <property type="entry name" value="D-ARABINONO-1,4-LACTONE OXIDASE"/>
    <property type="match status" value="1"/>
</dbReference>
<gene>
    <name evidence="4" type="ORF">Vbra_21622</name>
</gene>
<dbReference type="PIRSF" id="PIRSF000136">
    <property type="entry name" value="LGO_GLO"/>
    <property type="match status" value="1"/>
</dbReference>
<dbReference type="InterPro" id="IPR036318">
    <property type="entry name" value="FAD-bd_PCMH-like_sf"/>
</dbReference>
<dbReference type="InterPro" id="IPR007173">
    <property type="entry name" value="ALO_C"/>
</dbReference>
<dbReference type="STRING" id="1169540.A0A0G4FRP3"/>
<dbReference type="Pfam" id="PF01565">
    <property type="entry name" value="FAD_binding_4"/>
    <property type="match status" value="1"/>
</dbReference>
<keyword evidence="5" id="KW-1185">Reference proteome</keyword>
<dbReference type="InterPro" id="IPR016171">
    <property type="entry name" value="Vanillyl_alc_oxidase_C-sub2"/>
</dbReference>
<keyword evidence="2" id="KW-1133">Transmembrane helix</keyword>
<evidence type="ECO:0000256" key="1">
    <source>
        <dbReference type="ARBA" id="ARBA00023002"/>
    </source>
</evidence>
<dbReference type="SUPFAM" id="SSF56176">
    <property type="entry name" value="FAD-binding/transporter-associated domain-like"/>
    <property type="match status" value="1"/>
</dbReference>
<feature type="domain" description="FAD-binding PCMH-type" evidence="3">
    <location>
        <begin position="49"/>
        <end position="221"/>
    </location>
</feature>
<organism evidence="4 5">
    <name type="scientific">Vitrella brassicaformis (strain CCMP3155)</name>
    <dbReference type="NCBI Taxonomy" id="1169540"/>
    <lineage>
        <taxon>Eukaryota</taxon>
        <taxon>Sar</taxon>
        <taxon>Alveolata</taxon>
        <taxon>Colpodellida</taxon>
        <taxon>Vitrellaceae</taxon>
        <taxon>Vitrella</taxon>
    </lineage>
</organism>
<dbReference type="OMA" id="FGVPGPW"/>
<dbReference type="InterPro" id="IPR016166">
    <property type="entry name" value="FAD-bd_PCMH"/>
</dbReference>
<evidence type="ECO:0000256" key="2">
    <source>
        <dbReference type="SAM" id="Phobius"/>
    </source>
</evidence>
<reference evidence="4 5" key="1">
    <citation type="submission" date="2014-11" db="EMBL/GenBank/DDBJ databases">
        <authorList>
            <person name="Zhu J."/>
            <person name="Qi W."/>
            <person name="Song R."/>
        </authorList>
    </citation>
    <scope>NUCLEOTIDE SEQUENCE [LARGE SCALE GENOMIC DNA]</scope>
</reference>
<dbReference type="EMBL" id="CDMY01000488">
    <property type="protein sequence ID" value="CEM17335.1"/>
    <property type="molecule type" value="Genomic_DNA"/>
</dbReference>
<sequence length="487" mass="54184">MSSSGLFARWRFVLSGSVLLFALLVRFVVRDLHGYDEKRGTFSNWDGEVTFRPLVYLTPHSEEELADYVRHRYEQDGYASIRAVGTGLSWSPLCHTNDTLVSLDQLDRVLGVDEAAGTVTVEAGAKITDLTKYLTKMNMALPNTGVITAQSVGGALSTGTRGTGLDVPILSMAVLELRMVIGNGTVISCSKDENPDCFAAGRVGLGALGIITSATLQCRKNPPAMKRQKTFLHVDEAMARLPAMIASASEGRVTVSAFPGGNSSHVLVTTWNAVDGPVRSHNALEAIILSALRRLTSLVNQLQPYVPGWFEHLQMWAATKVILAGDQGDTLEWHDSLRLFPVPILPWIDSEIEMHMPSEAGTEVYPEMLALLSHPTAFNSRWNSVLYMRYAAADDIWLSPCYQRKCVSVLLSLSWKRGVFMDVAERVQRDLSERYGAKPHWGKINTMFGNDLGRLYPRWDDFWSLQRELDPKQLFMNDYLRQLRDGG</sequence>
<evidence type="ECO:0000313" key="4">
    <source>
        <dbReference type="EMBL" id="CEM17335.1"/>
    </source>
</evidence>
<keyword evidence="2" id="KW-0472">Membrane</keyword>
<dbReference type="InParanoid" id="A0A0G4FRP3"/>
<dbReference type="Pfam" id="PF04030">
    <property type="entry name" value="ALO"/>
    <property type="match status" value="1"/>
</dbReference>
<dbReference type="OrthoDB" id="446687at2759"/>
<accession>A0A0G4FRP3</accession>
<dbReference type="GO" id="GO:0071949">
    <property type="term" value="F:FAD binding"/>
    <property type="evidence" value="ECO:0007669"/>
    <property type="project" value="InterPro"/>
</dbReference>
<dbReference type="InterPro" id="IPR010031">
    <property type="entry name" value="FAD_lactone_oxidase-like"/>
</dbReference>
<dbReference type="InterPro" id="IPR016167">
    <property type="entry name" value="FAD-bd_PCMH_sub1"/>
</dbReference>
<evidence type="ECO:0000259" key="3">
    <source>
        <dbReference type="PROSITE" id="PS51387"/>
    </source>
</evidence>
<keyword evidence="1" id="KW-0560">Oxidoreductase</keyword>
<dbReference type="PhylomeDB" id="A0A0G4FRP3"/>
<dbReference type="Proteomes" id="UP000041254">
    <property type="component" value="Unassembled WGS sequence"/>
</dbReference>
<dbReference type="InterPro" id="IPR016169">
    <property type="entry name" value="FAD-bd_PCMH_sub2"/>
</dbReference>
<name>A0A0G4FRP3_VITBC</name>
<evidence type="ECO:0000313" key="5">
    <source>
        <dbReference type="Proteomes" id="UP000041254"/>
    </source>
</evidence>
<dbReference type="Gene3D" id="3.30.70.2520">
    <property type="match status" value="1"/>
</dbReference>
<dbReference type="InterPro" id="IPR006094">
    <property type="entry name" value="Oxid_FAD_bind_N"/>
</dbReference>
<dbReference type="Gene3D" id="3.30.465.10">
    <property type="match status" value="1"/>
</dbReference>
<dbReference type="GO" id="GO:0003885">
    <property type="term" value="F:D-arabinono-1,4-lactone oxidase activity"/>
    <property type="evidence" value="ECO:0007669"/>
    <property type="project" value="InterPro"/>
</dbReference>
<dbReference type="PANTHER" id="PTHR43762">
    <property type="entry name" value="L-GULONOLACTONE OXIDASE"/>
    <property type="match status" value="1"/>
</dbReference>
<dbReference type="VEuPathDB" id="CryptoDB:Vbra_21622"/>
<proteinExistence type="predicted"/>